<gene>
    <name evidence="1" type="ORF">ACFSDB_07825</name>
</gene>
<comment type="caution">
    <text evidence="1">The sequence shown here is derived from an EMBL/GenBank/DDBJ whole genome shotgun (WGS) entry which is preliminary data.</text>
</comment>
<reference evidence="2" key="1">
    <citation type="journal article" date="2019" name="Int. J. Syst. Evol. Microbiol.">
        <title>The Global Catalogue of Microorganisms (GCM) 10K type strain sequencing project: providing services to taxonomists for standard genome sequencing and annotation.</title>
        <authorList>
            <consortium name="The Broad Institute Genomics Platform"/>
            <consortium name="The Broad Institute Genome Sequencing Center for Infectious Disease"/>
            <person name="Wu L."/>
            <person name="Ma J."/>
        </authorList>
    </citation>
    <scope>NUCLEOTIDE SEQUENCE [LARGE SCALE GENOMIC DNA]</scope>
    <source>
        <strain evidence="2">CGMCC 1.15475</strain>
    </source>
</reference>
<protein>
    <submittedName>
        <fullName evidence="1">Uncharacterized protein</fullName>
    </submittedName>
</protein>
<keyword evidence="2" id="KW-1185">Reference proteome</keyword>
<dbReference type="RefSeq" id="WP_204891748.1">
    <property type="nucleotide sequence ID" value="NZ_JBHUFW010000005.1"/>
</dbReference>
<dbReference type="Proteomes" id="UP001597273">
    <property type="component" value="Unassembled WGS sequence"/>
</dbReference>
<sequence length="112" mass="13395">MQSDHPLSAEEAKYYFTRVKDTHEEEGRKFITLFARLSVDCNAETKTAWVELEEVNWSGAPEKMKKMPDAMRRFTVSKPVFEELVLLSKKRHQELYFLTPIYRNREVRRLIK</sequence>
<organism evidence="1 2">
    <name type="scientific">Planococcus chinensis</name>
    <dbReference type="NCBI Taxonomy" id="272917"/>
    <lineage>
        <taxon>Bacteria</taxon>
        <taxon>Bacillati</taxon>
        <taxon>Bacillota</taxon>
        <taxon>Bacilli</taxon>
        <taxon>Bacillales</taxon>
        <taxon>Caryophanaceae</taxon>
        <taxon>Planococcus</taxon>
    </lineage>
</organism>
<dbReference type="EMBL" id="JBHUFW010000005">
    <property type="protein sequence ID" value="MFD1862836.1"/>
    <property type="molecule type" value="Genomic_DNA"/>
</dbReference>
<accession>A0ABW4QGX6</accession>
<evidence type="ECO:0000313" key="2">
    <source>
        <dbReference type="Proteomes" id="UP001597273"/>
    </source>
</evidence>
<proteinExistence type="predicted"/>
<name>A0ABW4QGX6_9BACL</name>
<evidence type="ECO:0000313" key="1">
    <source>
        <dbReference type="EMBL" id="MFD1862836.1"/>
    </source>
</evidence>